<protein>
    <submittedName>
        <fullName evidence="2">Uncharacterized protein</fullName>
    </submittedName>
</protein>
<proteinExistence type="predicted"/>
<reference evidence="2 3" key="1">
    <citation type="submission" date="2016-10" db="EMBL/GenBank/DDBJ databases">
        <title>Genome sequence of Nocardia seriolae strain EM150506, isolated from Anguila japonica.</title>
        <authorList>
            <person name="Han H.-J."/>
        </authorList>
    </citation>
    <scope>NUCLEOTIDE SEQUENCE [LARGE SCALE GENOMIC DNA]</scope>
    <source>
        <strain evidence="2 3">EM150506</strain>
    </source>
</reference>
<feature type="compositionally biased region" description="Basic residues" evidence="1">
    <location>
        <begin position="82"/>
        <end position="99"/>
    </location>
</feature>
<name>A0ABC8ANC9_9NOCA</name>
<sequence length="224" mass="25775">MRGRRPRLHPLHRVMRSFDFRLRAGPPLGPNNRGRLLERPQRFGIRPNRPTHGPDGRPESPRPQRQLEPPPTQQIQCGGLLPKHRGPPQRQTGHIRKHPQPLGLRQHGSDHRKRIRQPASIRMILYPKQIQPLPIRHLRHPPQPRQLTHRRRPLNPESQVHKVILPGAPDTVAHRNMLPRNQQGVPSDRLIRRSDNASTSAEWIRSIGPYGQPERGIARGVSAE</sequence>
<dbReference type="Proteomes" id="UP000180166">
    <property type="component" value="Chromosome"/>
</dbReference>
<organism evidence="2 3">
    <name type="scientific">Nocardia seriolae</name>
    <dbReference type="NCBI Taxonomy" id="37332"/>
    <lineage>
        <taxon>Bacteria</taxon>
        <taxon>Bacillati</taxon>
        <taxon>Actinomycetota</taxon>
        <taxon>Actinomycetes</taxon>
        <taxon>Mycobacteriales</taxon>
        <taxon>Nocardiaceae</taxon>
        <taxon>Nocardia</taxon>
    </lineage>
</organism>
<dbReference type="KEGG" id="nsr:NS506_01575"/>
<dbReference type="EMBL" id="CP017839">
    <property type="protein sequence ID" value="APA95646.1"/>
    <property type="molecule type" value="Genomic_DNA"/>
</dbReference>
<dbReference type="AlphaFoldDB" id="A0ABC8ANC9"/>
<accession>A0ABC8ANC9</accession>
<evidence type="ECO:0000313" key="2">
    <source>
        <dbReference type="EMBL" id="APA95646.1"/>
    </source>
</evidence>
<feature type="compositionally biased region" description="Basic and acidic residues" evidence="1">
    <location>
        <begin position="52"/>
        <end position="62"/>
    </location>
</feature>
<feature type="region of interest" description="Disordered" evidence="1">
    <location>
        <begin position="22"/>
        <end position="111"/>
    </location>
</feature>
<evidence type="ECO:0000313" key="3">
    <source>
        <dbReference type="Proteomes" id="UP000180166"/>
    </source>
</evidence>
<evidence type="ECO:0000256" key="1">
    <source>
        <dbReference type="SAM" id="MobiDB-lite"/>
    </source>
</evidence>
<gene>
    <name evidence="2" type="ORF">NS506_01575</name>
</gene>